<dbReference type="EMBL" id="CM023488">
    <property type="protein sequence ID" value="KAH6923550.1"/>
    <property type="molecule type" value="Genomic_DNA"/>
</dbReference>
<sequence length="677" mass="73643">MSKTSAMRKSSRTSAAMPAVQAEQPRPQPAVQDAAPKMIKPAPAPPPPPPPLMSQIASPTEQVGVEQRSSTRPVMAVFLGAAISAFLLALVVVALLGNTEAGRSSGNASTFCCTNEALTVLSVVNSSVAPCEDFYAYVCSRVDAGVTDHLSPAFRVTTNRRLLESSTAGLDTTAAGQLLDSLNELLRSDDTPFDQDVADFVTAILGTGLADQRMNSSRMARLFVELSFRYGLPAVIYFTVKKAGTVLQIERSDDCFTGDGYQSIVTPGLRALGKALNVSITADQLSLVVNNLTKPLRTNTTETVSYGPRISPLTSLLESDWAAIMNDLIFPAYPNISAVVMQKEDRIDDLFSGLINMSPQHLAIVYVIMCTAMTTRDNIDYDVPGQMTDVSCQVLQVCEIEERLLAEAVHSNRMDRHIQSVFSKTRADVIQRAKEHPMFEGVSGQEITNEMSKLKLMLPQEIVVSDLQIPAVSKTFASNLLNAHSYIYDVQVAKVARKLPSSDSLFLPSVVRRGDVIYFPTNLYILLNQGPMTIGPLNIPAFGVDMAAKMWSFLLERPWPPKTRANINARLECLSKYNGSTDDDSAKTATAALAVRSAIDEALEPQWNTVKTVNNTKMSVMRLVYLMWVYDMCGSLPGTMSPLAVNTVLRHSPAFGNTFSCPKGSPMTDPVCCLEPC</sequence>
<keyword evidence="2" id="KW-1185">Reference proteome</keyword>
<organism evidence="1 2">
    <name type="scientific">Hyalomma asiaticum</name>
    <name type="common">Tick</name>
    <dbReference type="NCBI Taxonomy" id="266040"/>
    <lineage>
        <taxon>Eukaryota</taxon>
        <taxon>Metazoa</taxon>
        <taxon>Ecdysozoa</taxon>
        <taxon>Arthropoda</taxon>
        <taxon>Chelicerata</taxon>
        <taxon>Arachnida</taxon>
        <taxon>Acari</taxon>
        <taxon>Parasitiformes</taxon>
        <taxon>Ixodida</taxon>
        <taxon>Ixodoidea</taxon>
        <taxon>Ixodidae</taxon>
        <taxon>Hyalomminae</taxon>
        <taxon>Hyalomma</taxon>
    </lineage>
</organism>
<evidence type="ECO:0000313" key="2">
    <source>
        <dbReference type="Proteomes" id="UP000821845"/>
    </source>
</evidence>
<reference evidence="1" key="1">
    <citation type="submission" date="2020-05" db="EMBL/GenBank/DDBJ databases">
        <title>Large-scale comparative analyses of tick genomes elucidate their genetic diversity and vector capacities.</title>
        <authorList>
            <person name="Jia N."/>
            <person name="Wang J."/>
            <person name="Shi W."/>
            <person name="Du L."/>
            <person name="Sun Y."/>
            <person name="Zhan W."/>
            <person name="Jiang J."/>
            <person name="Wang Q."/>
            <person name="Zhang B."/>
            <person name="Ji P."/>
            <person name="Sakyi L.B."/>
            <person name="Cui X."/>
            <person name="Yuan T."/>
            <person name="Jiang B."/>
            <person name="Yang W."/>
            <person name="Lam T.T.-Y."/>
            <person name="Chang Q."/>
            <person name="Ding S."/>
            <person name="Wang X."/>
            <person name="Zhu J."/>
            <person name="Ruan X."/>
            <person name="Zhao L."/>
            <person name="Wei J."/>
            <person name="Que T."/>
            <person name="Du C."/>
            <person name="Cheng J."/>
            <person name="Dai P."/>
            <person name="Han X."/>
            <person name="Huang E."/>
            <person name="Gao Y."/>
            <person name="Liu J."/>
            <person name="Shao H."/>
            <person name="Ye R."/>
            <person name="Li L."/>
            <person name="Wei W."/>
            <person name="Wang X."/>
            <person name="Wang C."/>
            <person name="Yang T."/>
            <person name="Huo Q."/>
            <person name="Li W."/>
            <person name="Guo W."/>
            <person name="Chen H."/>
            <person name="Zhou L."/>
            <person name="Ni X."/>
            <person name="Tian J."/>
            <person name="Zhou Y."/>
            <person name="Sheng Y."/>
            <person name="Liu T."/>
            <person name="Pan Y."/>
            <person name="Xia L."/>
            <person name="Li J."/>
            <person name="Zhao F."/>
            <person name="Cao W."/>
        </authorList>
    </citation>
    <scope>NUCLEOTIDE SEQUENCE</scope>
    <source>
        <strain evidence="1">Hyas-2018</strain>
    </source>
</reference>
<gene>
    <name evidence="1" type="ORF">HPB50_002172</name>
</gene>
<comment type="caution">
    <text evidence="1">The sequence shown here is derived from an EMBL/GenBank/DDBJ whole genome shotgun (WGS) entry which is preliminary data.</text>
</comment>
<name>A0ACB7RMB0_HYAAI</name>
<protein>
    <submittedName>
        <fullName evidence="1">Uncharacterized protein</fullName>
    </submittedName>
</protein>
<dbReference type="Proteomes" id="UP000821845">
    <property type="component" value="Chromosome 8"/>
</dbReference>
<evidence type="ECO:0000313" key="1">
    <source>
        <dbReference type="EMBL" id="KAH6923550.1"/>
    </source>
</evidence>
<proteinExistence type="predicted"/>
<accession>A0ACB7RMB0</accession>